<dbReference type="PANTHER" id="PTHR43781">
    <property type="entry name" value="SACCHAROPINE DEHYDROGENASE"/>
    <property type="match status" value="1"/>
</dbReference>
<dbReference type="Pfam" id="PF03435">
    <property type="entry name" value="Sacchrp_dh_NADP"/>
    <property type="match status" value="1"/>
</dbReference>
<feature type="domain" description="Saccharopine dehydrogenase NADP binding" evidence="1">
    <location>
        <begin position="2"/>
        <end position="97"/>
    </location>
</feature>
<dbReference type="PANTHER" id="PTHR43781:SF1">
    <property type="entry name" value="SACCHAROPINE DEHYDROGENASE"/>
    <property type="match status" value="1"/>
</dbReference>
<dbReference type="Gene3D" id="3.40.50.720">
    <property type="entry name" value="NAD(P)-binding Rossmann-like Domain"/>
    <property type="match status" value="1"/>
</dbReference>
<name>A0ABV4J0Q2_9ACTN</name>
<evidence type="ECO:0000313" key="2">
    <source>
        <dbReference type="EMBL" id="MEZ3179577.1"/>
    </source>
</evidence>
<proteinExistence type="predicted"/>
<keyword evidence="3" id="KW-1185">Reference proteome</keyword>
<gene>
    <name evidence="2" type="ORF">KYY02_13060</name>
</gene>
<evidence type="ECO:0000313" key="3">
    <source>
        <dbReference type="Proteomes" id="UP001567537"/>
    </source>
</evidence>
<sequence>MIGILGASGAVGSHAAAALARAGDGPLRLGARRPEAIRVEADRADVETRAVDALDAASLAEFCAGCRVVVNCAGPSYALKDTVARAALAADADYVDVLGDDPVHEALTATGAVPAGRTVVLSVGTVPGLSLLVHRRLTELAERDATRATRLVAYAGGLERATATVAADILLSLDVGGAGGEPYGHPLAAWRNGRRVPRALRVNENAEVPHYPQRVALQPLLTAETERGARAAGLAEAEWYNVFPGSQVRALFTALPTLPVDTPEQREELVRRIIRAGEIDLAGAEPYYRLVLTLSGPDRRRTAVVRTDDSYRLTAAVAAHTVRALGSGRVPPGLHFAGDVLEPAEAIDELTRTGAADFSVYEGEGHTGEQAGDGFEDGEL</sequence>
<comment type="caution">
    <text evidence="2">The sequence shown here is derived from an EMBL/GenBank/DDBJ whole genome shotgun (WGS) entry which is preliminary data.</text>
</comment>
<accession>A0ABV4J0Q2</accession>
<dbReference type="SUPFAM" id="SSF51735">
    <property type="entry name" value="NAD(P)-binding Rossmann-fold domains"/>
    <property type="match status" value="1"/>
</dbReference>
<dbReference type="InterPro" id="IPR005097">
    <property type="entry name" value="Sacchrp_dh_NADP-bd"/>
</dbReference>
<evidence type="ECO:0000259" key="1">
    <source>
        <dbReference type="Pfam" id="PF03435"/>
    </source>
</evidence>
<dbReference type="InterPro" id="IPR036291">
    <property type="entry name" value="NAD(P)-bd_dom_sf"/>
</dbReference>
<reference evidence="2 3" key="1">
    <citation type="journal article" date="2021" name="Res Sq">
        <title>Streptomyces Pimoensis sp. nov., Isolated From the Taklimakan Desert in Xinjiang, China.</title>
        <authorList>
            <person name="Zhang P."/>
            <person name="Luo X."/>
            <person name="Luo X."/>
            <person name="Liu Z."/>
            <person name="Xia Z."/>
            <person name="Wan C."/>
            <person name="zhang L."/>
        </authorList>
    </citation>
    <scope>NUCLEOTIDE SEQUENCE [LARGE SCALE GENOMIC DNA]</scope>
    <source>
        <strain evidence="2 3">TRM75549</strain>
    </source>
</reference>
<dbReference type="EMBL" id="JAHWZY010000011">
    <property type="protein sequence ID" value="MEZ3179577.1"/>
    <property type="molecule type" value="Genomic_DNA"/>
</dbReference>
<dbReference type="RefSeq" id="WP_371238130.1">
    <property type="nucleotide sequence ID" value="NZ_JAHWZY010000011.1"/>
</dbReference>
<dbReference type="Proteomes" id="UP001567537">
    <property type="component" value="Unassembled WGS sequence"/>
</dbReference>
<organism evidence="2 3">
    <name type="scientific">Streptomyces pimonensis</name>
    <dbReference type="NCBI Taxonomy" id="2860288"/>
    <lineage>
        <taxon>Bacteria</taxon>
        <taxon>Bacillati</taxon>
        <taxon>Actinomycetota</taxon>
        <taxon>Actinomycetes</taxon>
        <taxon>Kitasatosporales</taxon>
        <taxon>Streptomycetaceae</taxon>
        <taxon>Streptomyces</taxon>
    </lineage>
</organism>
<protein>
    <submittedName>
        <fullName evidence="2">Saccharopine dehydrogenase NADP-binding domain-containing protein</fullName>
    </submittedName>
</protein>